<gene>
    <name evidence="1" type="ORF">LTS18_012842</name>
</gene>
<sequence>MPGTLVDKQQLNIAIIGSGLGGLSAAIALRRQNHYVTIYERYDFGGEVGASLSCASNGSRFLEEWDVPVKSAKPVILKSLIMHEWESGAVKGQYDLGDYREQFGTDYNNFHRIDLHTVLKETAVGAEGQGPPCSLKTWHKAVRMNAEAGTIEFENGNAASADVIIAADGIRSLSRAQLGITPSITPSTSCCYRCIIPASRLRELGLEQFITSDAIEFWGGYGISKIVMSACSNNEVVSCYCFYPAQYNDLKEDGWNISTTGENLVKTYPGLDPRLHKLFLHADDIKMWRLYIHEPYPYWTKGRVALLGDAAHPMLPDQSQGACMAMEDAGALGILFSTKYETMSVAQRLEMYERVRKERACKVQSASAKARTDLSERIGWSSKTDRPGKLTIEEVCGYDMHAHIEQLVREGLSCR</sequence>
<comment type="caution">
    <text evidence="1">The sequence shown here is derived from an EMBL/GenBank/DDBJ whole genome shotgun (WGS) entry which is preliminary data.</text>
</comment>
<keyword evidence="2" id="KW-1185">Reference proteome</keyword>
<proteinExistence type="predicted"/>
<reference evidence="1" key="1">
    <citation type="submission" date="2024-09" db="EMBL/GenBank/DDBJ databases">
        <title>Black Yeasts Isolated from many extreme environments.</title>
        <authorList>
            <person name="Coleine C."/>
            <person name="Stajich J.E."/>
            <person name="Selbmann L."/>
        </authorList>
    </citation>
    <scope>NUCLEOTIDE SEQUENCE</scope>
    <source>
        <strain evidence="1">CCFEE 5737</strain>
    </source>
</reference>
<dbReference type="EMBL" id="JAWDJW010000039">
    <property type="protein sequence ID" value="KAK3081904.1"/>
    <property type="molecule type" value="Genomic_DNA"/>
</dbReference>
<dbReference type="Proteomes" id="UP001186974">
    <property type="component" value="Unassembled WGS sequence"/>
</dbReference>
<accession>A0ACC3DZA5</accession>
<organism evidence="1 2">
    <name type="scientific">Coniosporium uncinatum</name>
    <dbReference type="NCBI Taxonomy" id="93489"/>
    <lineage>
        <taxon>Eukaryota</taxon>
        <taxon>Fungi</taxon>
        <taxon>Dikarya</taxon>
        <taxon>Ascomycota</taxon>
        <taxon>Pezizomycotina</taxon>
        <taxon>Dothideomycetes</taxon>
        <taxon>Dothideomycetes incertae sedis</taxon>
        <taxon>Coniosporium</taxon>
    </lineage>
</organism>
<name>A0ACC3DZA5_9PEZI</name>
<evidence type="ECO:0000313" key="2">
    <source>
        <dbReference type="Proteomes" id="UP001186974"/>
    </source>
</evidence>
<evidence type="ECO:0000313" key="1">
    <source>
        <dbReference type="EMBL" id="KAK3081904.1"/>
    </source>
</evidence>
<protein>
    <submittedName>
        <fullName evidence="1">Uncharacterized protein</fullName>
    </submittedName>
</protein>